<keyword evidence="1" id="KW-0732">Signal</keyword>
<name>A0ABY7EM14_MYAAR</name>
<feature type="signal peptide" evidence="1">
    <location>
        <begin position="1"/>
        <end position="17"/>
    </location>
</feature>
<dbReference type="SUPFAM" id="SSF49842">
    <property type="entry name" value="TNF-like"/>
    <property type="match status" value="1"/>
</dbReference>
<reference evidence="2" key="1">
    <citation type="submission" date="2022-11" db="EMBL/GenBank/DDBJ databases">
        <title>Centuries of genome instability and evolution in soft-shell clam transmissible cancer (bioRxiv).</title>
        <authorList>
            <person name="Hart S.F.M."/>
            <person name="Yonemitsu M.A."/>
            <person name="Giersch R.M."/>
            <person name="Beal B.F."/>
            <person name="Arriagada G."/>
            <person name="Davis B.W."/>
            <person name="Ostrander E.A."/>
            <person name="Goff S.P."/>
            <person name="Metzger M.J."/>
        </authorList>
    </citation>
    <scope>NUCLEOTIDE SEQUENCE</scope>
    <source>
        <strain evidence="2">MELC-2E11</strain>
        <tissue evidence="2">Siphon/mantle</tissue>
    </source>
</reference>
<accession>A0ABY7EM14</accession>
<dbReference type="InterPro" id="IPR008983">
    <property type="entry name" value="Tumour_necrosis_fac-like_dom"/>
</dbReference>
<evidence type="ECO:0000313" key="2">
    <source>
        <dbReference type="EMBL" id="WAR10017.1"/>
    </source>
</evidence>
<proteinExistence type="predicted"/>
<organism evidence="2 3">
    <name type="scientific">Mya arenaria</name>
    <name type="common">Soft-shell clam</name>
    <dbReference type="NCBI Taxonomy" id="6604"/>
    <lineage>
        <taxon>Eukaryota</taxon>
        <taxon>Metazoa</taxon>
        <taxon>Spiralia</taxon>
        <taxon>Lophotrochozoa</taxon>
        <taxon>Mollusca</taxon>
        <taxon>Bivalvia</taxon>
        <taxon>Autobranchia</taxon>
        <taxon>Heteroconchia</taxon>
        <taxon>Euheterodonta</taxon>
        <taxon>Imparidentia</taxon>
        <taxon>Neoheterodontei</taxon>
        <taxon>Myida</taxon>
        <taxon>Myoidea</taxon>
        <taxon>Myidae</taxon>
        <taxon>Mya</taxon>
    </lineage>
</organism>
<gene>
    <name evidence="2" type="ORF">MAR_035093</name>
</gene>
<sequence length="170" mass="18488">MWRLFAAVCALVAGTAAFLEQISSDCTCPGEIAAIKDELMKIRGNMSMSSSQAALISQLQANLTTLQQTVRTYIFFLTITSSDIHKASFRLVKNGHRILNVNSIPTTAHNHTIPETNTHVVTVNMHVGDKVWAVNQGGFDAHEGLTGNLLTSFSGHLLQPHFRSTSPTVV</sequence>
<dbReference type="Gene3D" id="2.60.120.40">
    <property type="match status" value="1"/>
</dbReference>
<dbReference type="EMBL" id="CP111018">
    <property type="protein sequence ID" value="WAR10017.1"/>
    <property type="molecule type" value="Genomic_DNA"/>
</dbReference>
<feature type="chain" id="PRO_5045661961" evidence="1">
    <location>
        <begin position="18"/>
        <end position="170"/>
    </location>
</feature>
<keyword evidence="3" id="KW-1185">Reference proteome</keyword>
<dbReference type="Proteomes" id="UP001164746">
    <property type="component" value="Chromosome 7"/>
</dbReference>
<evidence type="ECO:0000313" key="3">
    <source>
        <dbReference type="Proteomes" id="UP001164746"/>
    </source>
</evidence>
<evidence type="ECO:0000256" key="1">
    <source>
        <dbReference type="SAM" id="SignalP"/>
    </source>
</evidence>
<protein>
    <submittedName>
        <fullName evidence="2">Uncharacterized protein</fullName>
    </submittedName>
</protein>